<evidence type="ECO:0000313" key="2">
    <source>
        <dbReference type="EMBL" id="DAD97223.1"/>
    </source>
</evidence>
<proteinExistence type="predicted"/>
<sequence length="58" mass="6570">MKVRINILGKTKSKVKKKKRRQQEKAKANGTANRKVLGNDLKSLIMDEANGYAAHFDK</sequence>
<dbReference type="EMBL" id="BK015233">
    <property type="protein sequence ID" value="DAD97223.1"/>
    <property type="molecule type" value="Genomic_DNA"/>
</dbReference>
<reference evidence="2" key="1">
    <citation type="journal article" date="2021" name="Proc. Natl. Acad. Sci. U.S.A.">
        <title>A Catalog of Tens of Thousands of Viruses from Human Metagenomes Reveals Hidden Associations with Chronic Diseases.</title>
        <authorList>
            <person name="Tisza M.J."/>
            <person name="Buck C.B."/>
        </authorList>
    </citation>
    <scope>NUCLEOTIDE SEQUENCE</scope>
    <source>
        <strain evidence="2">CtWsj12</strain>
    </source>
</reference>
<evidence type="ECO:0000256" key="1">
    <source>
        <dbReference type="SAM" id="MobiDB-lite"/>
    </source>
</evidence>
<feature type="compositionally biased region" description="Basic residues" evidence="1">
    <location>
        <begin position="11"/>
        <end position="22"/>
    </location>
</feature>
<protein>
    <submittedName>
        <fullName evidence="2">Uncharacterized protein</fullName>
    </submittedName>
</protein>
<accession>A0A8S5NS95</accession>
<organism evidence="2">
    <name type="scientific">Siphoviridae sp. ctWsj12</name>
    <dbReference type="NCBI Taxonomy" id="2826363"/>
    <lineage>
        <taxon>Viruses</taxon>
        <taxon>Duplodnaviria</taxon>
        <taxon>Heunggongvirae</taxon>
        <taxon>Uroviricota</taxon>
        <taxon>Caudoviricetes</taxon>
    </lineage>
</organism>
<feature type="region of interest" description="Disordered" evidence="1">
    <location>
        <begin position="8"/>
        <end position="31"/>
    </location>
</feature>
<name>A0A8S5NS95_9CAUD</name>